<dbReference type="InterPro" id="IPR000857">
    <property type="entry name" value="MyTH4_dom"/>
</dbReference>
<dbReference type="InterPro" id="IPR038185">
    <property type="entry name" value="MyTH4_dom_sf"/>
</dbReference>
<feature type="domain" description="MyTH4" evidence="2">
    <location>
        <begin position="267"/>
        <end position="422"/>
    </location>
</feature>
<dbReference type="Pfam" id="PF00784">
    <property type="entry name" value="MyTH4"/>
    <property type="match status" value="1"/>
</dbReference>
<accession>A0AAD9MYC6</accession>
<dbReference type="GO" id="GO:0005856">
    <property type="term" value="C:cytoskeleton"/>
    <property type="evidence" value="ECO:0007669"/>
    <property type="project" value="InterPro"/>
</dbReference>
<evidence type="ECO:0000313" key="4">
    <source>
        <dbReference type="Proteomes" id="UP001208570"/>
    </source>
</evidence>
<sequence length="448" mass="50922">MTSASETSSRRGYSVDGGLMPSGDLRVLSRPGRASFERSEDGWIRRDLFMYGNKENRPLMDGSGTGVRQQQQPPPPHVGPTESVPLAEMDDFSESLCMSSDESTKRCSRTDSDSYLTNRDGVSLDGNTTSGDEADVSSLVAATGSAKVAKRKRKSKNRRGKTVRNERPPRPGECGTLVDERASVSSMYKWWLNQIEEQDNLERCYFSGHNDKSHKDSDYAMIEFAERYYNNHYIFFGYSSALTKTVNIVRRKSFTEVVPLEDMLKWPKSSSIPTSHVHLLEAEDVIQACSIFKDLYRYVKGEVKGEIGVSLIRSLMAKAKDRVELRDEMYCQLLRLSNANPSLDNTLRAWAVMAVCSVAFTPSHTLLKYFISYLRQHCDDSEEFPFSAKVKPYAQYCLQHVTSHRQAPRQRVPSLVEIQVLINKQRRLVSSFCARKKSVWQLLPMFHL</sequence>
<feature type="region of interest" description="Disordered" evidence="1">
    <location>
        <begin position="1"/>
        <end position="39"/>
    </location>
</feature>
<feature type="region of interest" description="Disordered" evidence="1">
    <location>
        <begin position="97"/>
        <end position="176"/>
    </location>
</feature>
<feature type="region of interest" description="Disordered" evidence="1">
    <location>
        <begin position="54"/>
        <end position="84"/>
    </location>
</feature>
<dbReference type="EMBL" id="JAODUP010000427">
    <property type="protein sequence ID" value="KAK2149995.1"/>
    <property type="molecule type" value="Genomic_DNA"/>
</dbReference>
<name>A0AAD9MYC6_9ANNE</name>
<keyword evidence="4" id="KW-1185">Reference proteome</keyword>
<evidence type="ECO:0000313" key="3">
    <source>
        <dbReference type="EMBL" id="KAK2149995.1"/>
    </source>
</evidence>
<dbReference type="AlphaFoldDB" id="A0AAD9MYC6"/>
<organism evidence="3 4">
    <name type="scientific">Paralvinella palmiformis</name>
    <dbReference type="NCBI Taxonomy" id="53620"/>
    <lineage>
        <taxon>Eukaryota</taxon>
        <taxon>Metazoa</taxon>
        <taxon>Spiralia</taxon>
        <taxon>Lophotrochozoa</taxon>
        <taxon>Annelida</taxon>
        <taxon>Polychaeta</taxon>
        <taxon>Sedentaria</taxon>
        <taxon>Canalipalpata</taxon>
        <taxon>Terebellida</taxon>
        <taxon>Terebelliformia</taxon>
        <taxon>Alvinellidae</taxon>
        <taxon>Paralvinella</taxon>
    </lineage>
</organism>
<dbReference type="Proteomes" id="UP001208570">
    <property type="component" value="Unassembled WGS sequence"/>
</dbReference>
<dbReference type="PANTHER" id="PTHR45876">
    <property type="entry name" value="FI04035P"/>
    <property type="match status" value="1"/>
</dbReference>
<evidence type="ECO:0000259" key="2">
    <source>
        <dbReference type="PROSITE" id="PS51016"/>
    </source>
</evidence>
<dbReference type="GO" id="GO:0005737">
    <property type="term" value="C:cytoplasm"/>
    <property type="evidence" value="ECO:0007669"/>
    <property type="project" value="TreeGrafter"/>
</dbReference>
<dbReference type="PROSITE" id="PS51016">
    <property type="entry name" value="MYTH4"/>
    <property type="match status" value="1"/>
</dbReference>
<proteinExistence type="predicted"/>
<comment type="caution">
    <text evidence="3">The sequence shown here is derived from an EMBL/GenBank/DDBJ whole genome shotgun (WGS) entry which is preliminary data.</text>
</comment>
<dbReference type="SMART" id="SM00139">
    <property type="entry name" value="MyTH4"/>
    <property type="match status" value="1"/>
</dbReference>
<feature type="compositionally biased region" description="Basic and acidic residues" evidence="1">
    <location>
        <begin position="102"/>
        <end position="112"/>
    </location>
</feature>
<dbReference type="Gene3D" id="1.25.40.530">
    <property type="entry name" value="MyTH4 domain"/>
    <property type="match status" value="1"/>
</dbReference>
<dbReference type="GO" id="GO:0005096">
    <property type="term" value="F:GTPase activator activity"/>
    <property type="evidence" value="ECO:0007669"/>
    <property type="project" value="TreeGrafter"/>
</dbReference>
<dbReference type="PANTHER" id="PTHR45876:SF8">
    <property type="entry name" value="FI04035P"/>
    <property type="match status" value="1"/>
</dbReference>
<feature type="compositionally biased region" description="Basic residues" evidence="1">
    <location>
        <begin position="148"/>
        <end position="162"/>
    </location>
</feature>
<feature type="compositionally biased region" description="Polar residues" evidence="1">
    <location>
        <begin position="1"/>
        <end position="11"/>
    </location>
</feature>
<evidence type="ECO:0000256" key="1">
    <source>
        <dbReference type="SAM" id="MobiDB-lite"/>
    </source>
</evidence>
<reference evidence="3" key="1">
    <citation type="journal article" date="2023" name="Mol. Biol. Evol.">
        <title>Third-Generation Sequencing Reveals the Adaptive Role of the Epigenome in Three Deep-Sea Polychaetes.</title>
        <authorList>
            <person name="Perez M."/>
            <person name="Aroh O."/>
            <person name="Sun Y."/>
            <person name="Lan Y."/>
            <person name="Juniper S.K."/>
            <person name="Young C.R."/>
            <person name="Angers B."/>
            <person name="Qian P.Y."/>
        </authorList>
    </citation>
    <scope>NUCLEOTIDE SEQUENCE</scope>
    <source>
        <strain evidence="3">P08H-3</strain>
    </source>
</reference>
<protein>
    <recommendedName>
        <fullName evidence="2">MyTH4 domain-containing protein</fullName>
    </recommendedName>
</protein>
<gene>
    <name evidence="3" type="ORF">LSH36_427g01042</name>
</gene>